<keyword evidence="1" id="KW-0812">Transmembrane</keyword>
<keyword evidence="1" id="KW-0472">Membrane</keyword>
<proteinExistence type="predicted"/>
<dbReference type="EMBL" id="GGFL01008291">
    <property type="protein sequence ID" value="MBW72469.1"/>
    <property type="molecule type" value="Transcribed_RNA"/>
</dbReference>
<organism evidence="2">
    <name type="scientific">Anopheles darlingi</name>
    <name type="common">Mosquito</name>
    <dbReference type="NCBI Taxonomy" id="43151"/>
    <lineage>
        <taxon>Eukaryota</taxon>
        <taxon>Metazoa</taxon>
        <taxon>Ecdysozoa</taxon>
        <taxon>Arthropoda</taxon>
        <taxon>Hexapoda</taxon>
        <taxon>Insecta</taxon>
        <taxon>Pterygota</taxon>
        <taxon>Neoptera</taxon>
        <taxon>Endopterygota</taxon>
        <taxon>Diptera</taxon>
        <taxon>Nematocera</taxon>
        <taxon>Culicoidea</taxon>
        <taxon>Culicidae</taxon>
        <taxon>Anophelinae</taxon>
        <taxon>Anopheles</taxon>
    </lineage>
</organism>
<keyword evidence="1" id="KW-1133">Transmembrane helix</keyword>
<evidence type="ECO:0000313" key="2">
    <source>
        <dbReference type="EMBL" id="MBW72469.1"/>
    </source>
</evidence>
<name>A0A2M4D4K0_ANODA</name>
<reference evidence="2" key="1">
    <citation type="submission" date="2018-01" db="EMBL/GenBank/DDBJ databases">
        <title>An insight into the sialome of Amazonian anophelines.</title>
        <authorList>
            <person name="Ribeiro J.M."/>
            <person name="Scarpassa V."/>
            <person name="Calvo E."/>
        </authorList>
    </citation>
    <scope>NUCLEOTIDE SEQUENCE</scope>
</reference>
<feature type="transmembrane region" description="Helical" evidence="1">
    <location>
        <begin position="38"/>
        <end position="64"/>
    </location>
</feature>
<feature type="transmembrane region" description="Helical" evidence="1">
    <location>
        <begin position="6"/>
        <end position="26"/>
    </location>
</feature>
<protein>
    <submittedName>
        <fullName evidence="2">Uncharacterized protein</fullName>
    </submittedName>
</protein>
<sequence length="93" mass="9844">MSLAPFSIPFSSQPAVATTFFLFFSTATQTFNPPKPKLCLNVCACVCACKCMCVFFLSLAPLLVVGFPFGGKTVVSITIGAFPANKQAIAAQR</sequence>
<accession>A0A2M4D4K0</accession>
<dbReference type="AlphaFoldDB" id="A0A2M4D4K0"/>
<evidence type="ECO:0000256" key="1">
    <source>
        <dbReference type="SAM" id="Phobius"/>
    </source>
</evidence>